<gene>
    <name evidence="3" type="ORF">CNECB9_610002</name>
</gene>
<dbReference type="RefSeq" id="WP_340530326.1">
    <property type="nucleotide sequence ID" value="NZ_FMSH01000509.1"/>
</dbReference>
<reference evidence="3" key="1">
    <citation type="submission" date="2016-09" db="EMBL/GenBank/DDBJ databases">
        <authorList>
            <person name="Capua I."/>
            <person name="De Benedictis P."/>
            <person name="Joannis T."/>
            <person name="Lombin L.H."/>
            <person name="Cattoli G."/>
        </authorList>
    </citation>
    <scope>NUCLEOTIDE SEQUENCE</scope>
    <source>
        <strain evidence="3">B9</strain>
    </source>
</reference>
<dbReference type="Pfam" id="PF08327">
    <property type="entry name" value="AHSA1"/>
    <property type="match status" value="1"/>
</dbReference>
<proteinExistence type="inferred from homology"/>
<dbReference type="InterPro" id="IPR013538">
    <property type="entry name" value="ASHA1/2-like_C"/>
</dbReference>
<dbReference type="Gene3D" id="3.30.530.20">
    <property type="match status" value="1"/>
</dbReference>
<sequence length="154" mass="17311">MASSTDRIERSILLAAPIERVWHALADADTFGSWFGVKFDGVTFTPGQRAVGSITYPGYEYLKFDVEVERMEAPRLLSWRWHPAPMERGRDYSAEAPTLVVFELKEAEGGTLLTVVESGFDQIPPERRMEAFRMNSGGWDGQMENIRKHVSGAA</sequence>
<evidence type="ECO:0000256" key="1">
    <source>
        <dbReference type="ARBA" id="ARBA00006817"/>
    </source>
</evidence>
<feature type="domain" description="Activator of Hsp90 ATPase homologue 1/2-like C-terminal" evidence="2">
    <location>
        <begin position="15"/>
        <end position="150"/>
    </location>
</feature>
<dbReference type="EMBL" id="FMSH01000509">
    <property type="protein sequence ID" value="SCU99576.1"/>
    <property type="molecule type" value="Genomic_DNA"/>
</dbReference>
<dbReference type="InterPro" id="IPR023393">
    <property type="entry name" value="START-like_dom_sf"/>
</dbReference>
<evidence type="ECO:0000313" key="3">
    <source>
        <dbReference type="EMBL" id="SCU99576.1"/>
    </source>
</evidence>
<evidence type="ECO:0000259" key="2">
    <source>
        <dbReference type="Pfam" id="PF08327"/>
    </source>
</evidence>
<name>A0A1K0IR45_CUPNE</name>
<protein>
    <recommendedName>
        <fullName evidence="2">Activator of Hsp90 ATPase homologue 1/2-like C-terminal domain-containing protein</fullName>
    </recommendedName>
</protein>
<accession>A0A1K0IR45</accession>
<comment type="similarity">
    <text evidence="1">Belongs to the AHA1 family.</text>
</comment>
<dbReference type="CDD" id="cd08898">
    <property type="entry name" value="SRPBCC_CalC_Aha1-like_5"/>
    <property type="match status" value="1"/>
</dbReference>
<dbReference type="SUPFAM" id="SSF55961">
    <property type="entry name" value="Bet v1-like"/>
    <property type="match status" value="1"/>
</dbReference>
<organism evidence="3">
    <name type="scientific">Cupriavidus necator</name>
    <name type="common">Alcaligenes eutrophus</name>
    <name type="synonym">Ralstonia eutropha</name>
    <dbReference type="NCBI Taxonomy" id="106590"/>
    <lineage>
        <taxon>Bacteria</taxon>
        <taxon>Pseudomonadati</taxon>
        <taxon>Pseudomonadota</taxon>
        <taxon>Betaproteobacteria</taxon>
        <taxon>Burkholderiales</taxon>
        <taxon>Burkholderiaceae</taxon>
        <taxon>Cupriavidus</taxon>
    </lineage>
</organism>
<dbReference type="AlphaFoldDB" id="A0A1K0IR45"/>